<dbReference type="InterPro" id="IPR018705">
    <property type="entry name" value="DUF2134_membrane"/>
</dbReference>
<dbReference type="Pfam" id="PF09977">
    <property type="entry name" value="Tad_C"/>
    <property type="match status" value="1"/>
</dbReference>
<sequence>MSPQLRGMGFYGPRQQHGAIGLMAAVTLGMVLLFMLLVVDSGRLYLEQRKLQRVADMAVLEAVSRGGNCAGASTAAGFANQSATRNSFTPGSVQKVNTTCGTLSTNSSQLRVFTADATKSDAIRVIATTTVPTSVAGGLWSMFSKNGFNLNTNLTASAVGSNGGAPLAQLTIRNTTLTVDSSKSKILSSLFGGLLGGNVSIDAAGWNGLINTKVNLLSYMNQLKTDLNLSTGGYDEVLKSNIEVGKLIQSTINLLDPNNTLSTTTTIASLRALKLAAGTTTVVLGKILNIQSGTSNSALNIDMNLFDLISGYVQLANKTNGLTAAFPIDLGITKITARIQVLEPPQLSAIGNPALAVLETKTGPHSIYVKTAQIRTVVSVELPALSTVQKILDAVSSLSSALVGTLRNLLNLNIVGTLESLSCALGAKCTSPSLQLLSNTIDIYIDAPSAESYVSAYSCASETTKTLTATTNTSLINIKLGIIDKTQAFPGSTTNPQPLTVVPLPVIDIGTISCGTPLLPLFSPRTCDPRIPSIGGGVGISLDTSVGANLKQPYTYGPANLLPVGQTPLPHTYSTNGIVTSLGNTLNGIKVHIYQPIQNNILGVLMASLDSLLTTLIPILISTINTVLGPVLDRIIDTLLLSLGIDLNQVEVGANLSCNQGGRAQLVL</sequence>
<dbReference type="InterPro" id="IPR028087">
    <property type="entry name" value="Tad_N"/>
</dbReference>
<protein>
    <submittedName>
        <fullName evidence="4">Protein TadG</fullName>
    </submittedName>
</protein>
<keyword evidence="1" id="KW-0472">Membrane</keyword>
<dbReference type="RefSeq" id="WP_133144709.1">
    <property type="nucleotide sequence ID" value="NZ_CAACYJ010000040.1"/>
</dbReference>
<name>A0A449IMS1_PSEFR</name>
<keyword evidence="1" id="KW-0812">Transmembrane</keyword>
<dbReference type="Proteomes" id="UP000330809">
    <property type="component" value="Unassembled WGS sequence"/>
</dbReference>
<evidence type="ECO:0000259" key="2">
    <source>
        <dbReference type="Pfam" id="PF09977"/>
    </source>
</evidence>
<evidence type="ECO:0000313" key="4">
    <source>
        <dbReference type="EMBL" id="VFB20722.1"/>
    </source>
</evidence>
<reference evidence="4 5" key="1">
    <citation type="submission" date="2019-02" db="EMBL/GenBank/DDBJ databases">
        <authorList>
            <consortium name="Pathogen Informatics"/>
        </authorList>
    </citation>
    <scope>NUCLEOTIDE SEQUENCE [LARGE SCALE GENOMIC DNA]</scope>
    <source>
        <strain evidence="4 5">3012STDY7103891</strain>
    </source>
</reference>
<evidence type="ECO:0000259" key="3">
    <source>
        <dbReference type="Pfam" id="PF13400"/>
    </source>
</evidence>
<dbReference type="Pfam" id="PF13400">
    <property type="entry name" value="Tad"/>
    <property type="match status" value="1"/>
</dbReference>
<evidence type="ECO:0000256" key="1">
    <source>
        <dbReference type="SAM" id="Phobius"/>
    </source>
</evidence>
<accession>A0A449IMS1</accession>
<gene>
    <name evidence="4" type="primary">tadG</name>
    <name evidence="4" type="ORF">NCTC10754_03355</name>
</gene>
<proteinExistence type="predicted"/>
<organism evidence="4 5">
    <name type="scientific">Pseudomonas fragi</name>
    <dbReference type="NCBI Taxonomy" id="296"/>
    <lineage>
        <taxon>Bacteria</taxon>
        <taxon>Pseudomonadati</taxon>
        <taxon>Pseudomonadota</taxon>
        <taxon>Gammaproteobacteria</taxon>
        <taxon>Pseudomonadales</taxon>
        <taxon>Pseudomonadaceae</taxon>
        <taxon>Pseudomonas</taxon>
    </lineage>
</organism>
<feature type="domain" description="Putative Flp pilus-assembly TadG-like N-terminal" evidence="3">
    <location>
        <begin position="18"/>
        <end position="64"/>
    </location>
</feature>
<feature type="domain" description="DUF2134" evidence="2">
    <location>
        <begin position="68"/>
        <end position="139"/>
    </location>
</feature>
<keyword evidence="1" id="KW-1133">Transmembrane helix</keyword>
<dbReference type="AlphaFoldDB" id="A0A449IMS1"/>
<evidence type="ECO:0000313" key="5">
    <source>
        <dbReference type="Proteomes" id="UP000330809"/>
    </source>
</evidence>
<dbReference type="EMBL" id="CAACYJ010000040">
    <property type="protein sequence ID" value="VFB20722.1"/>
    <property type="molecule type" value="Genomic_DNA"/>
</dbReference>
<feature type="transmembrane region" description="Helical" evidence="1">
    <location>
        <begin position="20"/>
        <end position="39"/>
    </location>
</feature>